<dbReference type="SUPFAM" id="SSF52833">
    <property type="entry name" value="Thioredoxin-like"/>
    <property type="match status" value="1"/>
</dbReference>
<comment type="caution">
    <text evidence="4">The sequence shown here is derived from an EMBL/GenBank/DDBJ whole genome shotgun (WGS) entry which is preliminary data.</text>
</comment>
<dbReference type="CDD" id="cd00158">
    <property type="entry name" value="RHOD"/>
    <property type="match status" value="1"/>
</dbReference>
<dbReference type="RefSeq" id="WP_081158983.1">
    <property type="nucleotide sequence ID" value="NZ_LWBP01000001.1"/>
</dbReference>
<dbReference type="STRING" id="550983.A4R26_01465"/>
<dbReference type="InterPro" id="IPR050229">
    <property type="entry name" value="GlpE_sulfurtransferase"/>
</dbReference>
<feature type="signal peptide" evidence="1">
    <location>
        <begin position="1"/>
        <end position="22"/>
    </location>
</feature>
<dbReference type="SMART" id="SM00450">
    <property type="entry name" value="RHOD"/>
    <property type="match status" value="1"/>
</dbReference>
<dbReference type="Gene3D" id="3.40.250.10">
    <property type="entry name" value="Rhodanese-like domain"/>
    <property type="match status" value="1"/>
</dbReference>
<dbReference type="Pfam" id="PF00581">
    <property type="entry name" value="Rhodanese"/>
    <property type="match status" value="1"/>
</dbReference>
<gene>
    <name evidence="4" type="ORF">A4R26_01465</name>
</gene>
<dbReference type="InterPro" id="IPR013766">
    <property type="entry name" value="Thioredoxin_domain"/>
</dbReference>
<accession>A0A1V9GD29</accession>
<proteinExistence type="predicted"/>
<reference evidence="5" key="1">
    <citation type="submission" date="2016-04" db="EMBL/GenBank/DDBJ databases">
        <authorList>
            <person name="Chen L."/>
            <person name="Zhuang W."/>
            <person name="Wang G."/>
        </authorList>
    </citation>
    <scope>NUCLEOTIDE SEQUENCE [LARGE SCALE GENOMIC DNA]</scope>
    <source>
        <strain evidence="5">208</strain>
    </source>
</reference>
<dbReference type="Pfam" id="PF00085">
    <property type="entry name" value="Thioredoxin"/>
    <property type="match status" value="1"/>
</dbReference>
<evidence type="ECO:0000313" key="5">
    <source>
        <dbReference type="Proteomes" id="UP000192276"/>
    </source>
</evidence>
<evidence type="ECO:0000313" key="4">
    <source>
        <dbReference type="EMBL" id="OQP68500.1"/>
    </source>
</evidence>
<dbReference type="PANTHER" id="PTHR43031">
    <property type="entry name" value="FAD-DEPENDENT OXIDOREDUCTASE"/>
    <property type="match status" value="1"/>
</dbReference>
<dbReference type="Proteomes" id="UP000192276">
    <property type="component" value="Unassembled WGS sequence"/>
</dbReference>
<keyword evidence="5" id="KW-1185">Reference proteome</keyword>
<organism evidence="4 5">
    <name type="scientific">Niastella populi</name>
    <dbReference type="NCBI Taxonomy" id="550983"/>
    <lineage>
        <taxon>Bacteria</taxon>
        <taxon>Pseudomonadati</taxon>
        <taxon>Bacteroidota</taxon>
        <taxon>Chitinophagia</taxon>
        <taxon>Chitinophagales</taxon>
        <taxon>Chitinophagaceae</taxon>
        <taxon>Niastella</taxon>
    </lineage>
</organism>
<dbReference type="InterPro" id="IPR001763">
    <property type="entry name" value="Rhodanese-like_dom"/>
</dbReference>
<dbReference type="OrthoDB" id="9808735at2"/>
<name>A0A1V9GD29_9BACT</name>
<dbReference type="SUPFAM" id="SSF52821">
    <property type="entry name" value="Rhodanese/Cell cycle control phosphatase"/>
    <property type="match status" value="1"/>
</dbReference>
<evidence type="ECO:0008006" key="6">
    <source>
        <dbReference type="Google" id="ProtNLM"/>
    </source>
</evidence>
<protein>
    <recommendedName>
        <fullName evidence="6">Thioredoxin</fullName>
    </recommendedName>
</protein>
<dbReference type="PANTHER" id="PTHR43031:SF1">
    <property type="entry name" value="PYRIDINE NUCLEOTIDE-DISULPHIDE OXIDOREDUCTASE"/>
    <property type="match status" value="1"/>
</dbReference>
<dbReference type="EMBL" id="LWBP01000001">
    <property type="protein sequence ID" value="OQP68500.1"/>
    <property type="molecule type" value="Genomic_DNA"/>
</dbReference>
<keyword evidence="1" id="KW-0732">Signal</keyword>
<dbReference type="PROSITE" id="PS50206">
    <property type="entry name" value="RHODANESE_3"/>
    <property type="match status" value="1"/>
</dbReference>
<evidence type="ECO:0000256" key="1">
    <source>
        <dbReference type="SAM" id="SignalP"/>
    </source>
</evidence>
<dbReference type="InterPro" id="IPR036249">
    <property type="entry name" value="Thioredoxin-like_sf"/>
</dbReference>
<dbReference type="CDD" id="cd02947">
    <property type="entry name" value="TRX_family"/>
    <property type="match status" value="1"/>
</dbReference>
<dbReference type="AlphaFoldDB" id="A0A1V9GD29"/>
<feature type="domain" description="Rhodanese" evidence="2">
    <location>
        <begin position="35"/>
        <end position="126"/>
    </location>
</feature>
<dbReference type="Gene3D" id="3.40.30.10">
    <property type="entry name" value="Glutaredoxin"/>
    <property type="match status" value="1"/>
</dbReference>
<feature type="domain" description="Thioredoxin" evidence="3">
    <location>
        <begin position="127"/>
        <end position="231"/>
    </location>
</feature>
<evidence type="ECO:0000259" key="2">
    <source>
        <dbReference type="PROSITE" id="PS50206"/>
    </source>
</evidence>
<evidence type="ECO:0000259" key="3">
    <source>
        <dbReference type="PROSITE" id="PS51352"/>
    </source>
</evidence>
<feature type="chain" id="PRO_5012122110" description="Thioredoxin" evidence="1">
    <location>
        <begin position="23"/>
        <end position="231"/>
    </location>
</feature>
<sequence length="231" mass="25571">MKKQTIILCLVLSAFVSFNAISQQLPPADFEKGMAGKTSQLLDVRTAGEYKSGHIARSLQADWNNQDQFKSRVAHLDKSKPVYVYCASGGRSRSAARWLRTNGYTQVYELTGGFIKWKGEGKPVEGMPVTQPMTTEAFNAAISGAGIVLVDCGAEWCAPCRKMNDVLQVLEKDLAGKYKLVKIDASVDTELMNEIKASELPTFILYKNGKEVWRKTGVVELEELKKQITGQ</sequence>
<dbReference type="InterPro" id="IPR036873">
    <property type="entry name" value="Rhodanese-like_dom_sf"/>
</dbReference>
<dbReference type="PROSITE" id="PS51352">
    <property type="entry name" value="THIOREDOXIN_2"/>
    <property type="match status" value="1"/>
</dbReference>